<proteinExistence type="predicted"/>
<dbReference type="GO" id="GO:0016788">
    <property type="term" value="F:hydrolase activity, acting on ester bonds"/>
    <property type="evidence" value="ECO:0007669"/>
    <property type="project" value="UniProtKB-ARBA"/>
</dbReference>
<dbReference type="EMBL" id="MQWA01000001">
    <property type="protein sequence ID" value="PQJ28128.1"/>
    <property type="molecule type" value="Genomic_DNA"/>
</dbReference>
<dbReference type="InterPro" id="IPR005181">
    <property type="entry name" value="SASA"/>
</dbReference>
<evidence type="ECO:0000259" key="3">
    <source>
        <dbReference type="Pfam" id="PF03629"/>
    </source>
</evidence>
<dbReference type="InterPro" id="IPR052940">
    <property type="entry name" value="Carb_Esterase_6"/>
</dbReference>
<keyword evidence="1" id="KW-0378">Hydrolase</keyword>
<dbReference type="PANTHER" id="PTHR31988:SF19">
    <property type="entry name" value="9-O-ACETYL-N-ACETYLNEURAMINIC ACID DEACETYLASE-RELATED"/>
    <property type="match status" value="1"/>
</dbReference>
<accession>A0A2S7TZF4</accession>
<protein>
    <recommendedName>
        <fullName evidence="3">Sialate O-acetylesterase domain-containing protein</fullName>
    </recommendedName>
</protein>
<feature type="chain" id="PRO_5015450272" description="Sialate O-acetylesterase domain-containing protein" evidence="2">
    <location>
        <begin position="22"/>
        <end position="256"/>
    </location>
</feature>
<feature type="domain" description="Sialate O-acetylesterase" evidence="3">
    <location>
        <begin position="36"/>
        <end position="251"/>
    </location>
</feature>
<name>A0A2S7TZF4_9BACT</name>
<organism evidence="4 5">
    <name type="scientific">Rubritalea profundi</name>
    <dbReference type="NCBI Taxonomy" id="1658618"/>
    <lineage>
        <taxon>Bacteria</taxon>
        <taxon>Pseudomonadati</taxon>
        <taxon>Verrucomicrobiota</taxon>
        <taxon>Verrucomicrobiia</taxon>
        <taxon>Verrucomicrobiales</taxon>
        <taxon>Rubritaleaceae</taxon>
        <taxon>Rubritalea</taxon>
    </lineage>
</organism>
<sequence length="256" mass="28397">MRHTARFILCISLMFELAAQAQDKSPSAYSGAKEDLHIYLLIGQSNMAGRAPITKEQEAVITNGYLLNADSQWEPAKNPLNRYSTIRKGLGMQKLNPGYSFAEAMLRAQKGISIGLIVNAKGGSKIGQWKKGTRFYNDAVKRAQEAQKTGTLKGILWHQGESDNGKPDGYIDQLEELVKDLRSELKAPKLPFVAGQVNNAEAINKQIGQLPKTLPDTGYVSSEGLKAMDRWHFDTKIMLLLGEGYAKEMLKIQQEN</sequence>
<dbReference type="Proteomes" id="UP000239907">
    <property type="component" value="Unassembled WGS sequence"/>
</dbReference>
<evidence type="ECO:0000256" key="2">
    <source>
        <dbReference type="SAM" id="SignalP"/>
    </source>
</evidence>
<dbReference type="Pfam" id="PF03629">
    <property type="entry name" value="SASA"/>
    <property type="match status" value="1"/>
</dbReference>
<keyword evidence="2" id="KW-0732">Signal</keyword>
<keyword evidence="5" id="KW-1185">Reference proteome</keyword>
<comment type="caution">
    <text evidence="4">The sequence shown here is derived from an EMBL/GenBank/DDBJ whole genome shotgun (WGS) entry which is preliminary data.</text>
</comment>
<dbReference type="Gene3D" id="3.40.50.1110">
    <property type="entry name" value="SGNH hydrolase"/>
    <property type="match status" value="1"/>
</dbReference>
<evidence type="ECO:0000313" key="5">
    <source>
        <dbReference type="Proteomes" id="UP000239907"/>
    </source>
</evidence>
<evidence type="ECO:0000313" key="4">
    <source>
        <dbReference type="EMBL" id="PQJ28128.1"/>
    </source>
</evidence>
<dbReference type="PANTHER" id="PTHR31988">
    <property type="entry name" value="ESTERASE, PUTATIVE (DUF303)-RELATED"/>
    <property type="match status" value="1"/>
</dbReference>
<dbReference type="SUPFAM" id="SSF52266">
    <property type="entry name" value="SGNH hydrolase"/>
    <property type="match status" value="1"/>
</dbReference>
<reference evidence="4 5" key="1">
    <citation type="submission" date="2016-12" db="EMBL/GenBank/DDBJ databases">
        <title>Study of bacterial adaptation to deep sea.</title>
        <authorList>
            <person name="Song J."/>
            <person name="Yoshizawa S."/>
            <person name="Kogure K."/>
        </authorList>
    </citation>
    <scope>NUCLEOTIDE SEQUENCE [LARGE SCALE GENOMIC DNA]</scope>
    <source>
        <strain evidence="4 5">SAORIC-165</strain>
    </source>
</reference>
<dbReference type="InterPro" id="IPR036514">
    <property type="entry name" value="SGNH_hydro_sf"/>
</dbReference>
<feature type="signal peptide" evidence="2">
    <location>
        <begin position="1"/>
        <end position="21"/>
    </location>
</feature>
<dbReference type="AlphaFoldDB" id="A0A2S7TZF4"/>
<evidence type="ECO:0000256" key="1">
    <source>
        <dbReference type="ARBA" id="ARBA00022801"/>
    </source>
</evidence>
<gene>
    <name evidence="4" type="ORF">BSZ32_06175</name>
</gene>